<dbReference type="HOGENOM" id="CLU_3286535_0_0_5"/>
<reference evidence="1 2" key="1">
    <citation type="journal article" date="2012" name="Proc. Natl. Acad. Sci. U.S.A.">
        <title>Genome streamlining and chemical defense in a coral reef symbiosis.</title>
        <authorList>
            <person name="Kwan J.C."/>
            <person name="Donia M.S."/>
            <person name="Han A.W."/>
            <person name="Hirose E."/>
            <person name="Haygood M.G."/>
            <person name="Schmidt E.W."/>
        </authorList>
    </citation>
    <scope>NUCLEOTIDE SEQUENCE [LARGE SCALE GENOMIC DNA]</scope>
    <source>
        <strain evidence="1 2">L2</strain>
    </source>
</reference>
<evidence type="ECO:0000313" key="1">
    <source>
        <dbReference type="EMBL" id="AFX98536.1"/>
    </source>
</evidence>
<gene>
    <name evidence="1" type="ORF">A1OE_340</name>
</gene>
<keyword evidence="2" id="KW-1185">Reference proteome</keyword>
<dbReference type="AlphaFoldDB" id="K7ZCF8"/>
<dbReference type="KEGG" id="thal:A1OE_340"/>
<dbReference type="EMBL" id="CP003539">
    <property type="protein sequence ID" value="AFX98536.1"/>
    <property type="molecule type" value="Genomic_DNA"/>
</dbReference>
<dbReference type="Proteomes" id="UP000010077">
    <property type="component" value="Chromosome"/>
</dbReference>
<evidence type="ECO:0000313" key="2">
    <source>
        <dbReference type="Proteomes" id="UP000010077"/>
    </source>
</evidence>
<organism evidence="1 2">
    <name type="scientific">Candidatus Endolissoclinum faulkneri L2</name>
    <dbReference type="NCBI Taxonomy" id="1193729"/>
    <lineage>
        <taxon>Bacteria</taxon>
        <taxon>Pseudomonadati</taxon>
        <taxon>Pseudomonadota</taxon>
        <taxon>Alphaproteobacteria</taxon>
        <taxon>Rhodospirillales</taxon>
        <taxon>Rhodospirillaceae</taxon>
        <taxon>Candidatus Endolissoclinum</taxon>
    </lineage>
</organism>
<name>K7ZCF8_9PROT</name>
<protein>
    <submittedName>
        <fullName evidence="1">Uncharacterized protein</fullName>
    </submittedName>
</protein>
<proteinExistence type="predicted"/>
<accession>K7ZCF8</accession>
<sequence length="40" mass="4671">MLCQLSYAGALNKITRTTKGYCFFLTKHRLSIVEYQMINI</sequence>